<dbReference type="AlphaFoldDB" id="A0A2R8ABB0"/>
<dbReference type="GO" id="GO:0004150">
    <property type="term" value="F:dihydroneopterin aldolase activity"/>
    <property type="evidence" value="ECO:0007669"/>
    <property type="project" value="InterPro"/>
</dbReference>
<dbReference type="GO" id="GO:0006760">
    <property type="term" value="P:folic acid-containing compound metabolic process"/>
    <property type="evidence" value="ECO:0007669"/>
    <property type="project" value="InterPro"/>
</dbReference>
<dbReference type="EMBL" id="OMKW01000002">
    <property type="protein sequence ID" value="SPF29368.1"/>
    <property type="molecule type" value="Genomic_DNA"/>
</dbReference>
<evidence type="ECO:0000259" key="1">
    <source>
        <dbReference type="SMART" id="SM00905"/>
    </source>
</evidence>
<dbReference type="Gene3D" id="3.30.1130.10">
    <property type="match status" value="1"/>
</dbReference>
<keyword evidence="3" id="KW-1185">Reference proteome</keyword>
<dbReference type="Pfam" id="PF02152">
    <property type="entry name" value="FolB"/>
    <property type="match status" value="1"/>
</dbReference>
<protein>
    <recommendedName>
        <fullName evidence="1">Dihydroneopterin aldolase/epimerase domain-containing protein</fullName>
    </recommendedName>
</protein>
<dbReference type="SMART" id="SM00905">
    <property type="entry name" value="FolB"/>
    <property type="match status" value="1"/>
</dbReference>
<dbReference type="SUPFAM" id="SSF55620">
    <property type="entry name" value="Tetrahydrobiopterin biosynthesis enzymes-like"/>
    <property type="match status" value="1"/>
</dbReference>
<dbReference type="Proteomes" id="UP000244932">
    <property type="component" value="Unassembled WGS sequence"/>
</dbReference>
<accession>A0A2R8ABB0</accession>
<sequence length="109" mass="12686">MADYQIVLDEQEITMFLGIHAFEKETMQRVLISATIDVFLTDDSDFYDYDALTDFIRGFAGKQIETQEELLRLIHGFIVEDRRVRHAVVHTKKPDIYPDTRSIGVRYSG</sequence>
<evidence type="ECO:0000313" key="3">
    <source>
        <dbReference type="Proteomes" id="UP000244932"/>
    </source>
</evidence>
<gene>
    <name evidence="2" type="ORF">POI8812_01676</name>
</gene>
<feature type="domain" description="Dihydroneopterin aldolase/epimerase" evidence="1">
    <location>
        <begin position="6"/>
        <end position="109"/>
    </location>
</feature>
<dbReference type="RefSeq" id="WP_162844955.1">
    <property type="nucleotide sequence ID" value="NZ_OMKW01000002.1"/>
</dbReference>
<organism evidence="2 3">
    <name type="scientific">Pontivivens insulae</name>
    <dbReference type="NCBI Taxonomy" id="1639689"/>
    <lineage>
        <taxon>Bacteria</taxon>
        <taxon>Pseudomonadati</taxon>
        <taxon>Pseudomonadota</taxon>
        <taxon>Alphaproteobacteria</taxon>
        <taxon>Rhodobacterales</taxon>
        <taxon>Paracoccaceae</taxon>
        <taxon>Pontivivens</taxon>
    </lineage>
</organism>
<proteinExistence type="predicted"/>
<evidence type="ECO:0000313" key="2">
    <source>
        <dbReference type="EMBL" id="SPF29368.1"/>
    </source>
</evidence>
<dbReference type="InterPro" id="IPR006157">
    <property type="entry name" value="FolB_dom"/>
</dbReference>
<dbReference type="InterPro" id="IPR043133">
    <property type="entry name" value="GTP-CH-I_C/QueF"/>
</dbReference>
<name>A0A2R8ABB0_9RHOB</name>
<reference evidence="2 3" key="1">
    <citation type="submission" date="2018-03" db="EMBL/GenBank/DDBJ databases">
        <authorList>
            <person name="Keele B.F."/>
        </authorList>
    </citation>
    <scope>NUCLEOTIDE SEQUENCE [LARGE SCALE GENOMIC DNA]</scope>
    <source>
        <strain evidence="2 3">CeCT 8812</strain>
    </source>
</reference>